<accession>A0A151I9W4</accession>
<name>A0A151I9W4_9HYME</name>
<dbReference type="AlphaFoldDB" id="A0A151I9W4"/>
<evidence type="ECO:0000313" key="1">
    <source>
        <dbReference type="EMBL" id="KYM95853.1"/>
    </source>
</evidence>
<keyword evidence="2" id="KW-1185">Reference proteome</keyword>
<reference evidence="1 2" key="1">
    <citation type="submission" date="2016-03" db="EMBL/GenBank/DDBJ databases">
        <title>Cyphomyrmex costatus WGS genome.</title>
        <authorList>
            <person name="Nygaard S."/>
            <person name="Hu H."/>
            <person name="Boomsma J."/>
            <person name="Zhang G."/>
        </authorList>
    </citation>
    <scope>NUCLEOTIDE SEQUENCE [LARGE SCALE GENOMIC DNA]</scope>
    <source>
        <strain evidence="1">MS0001</strain>
        <tissue evidence="1">Whole body</tissue>
    </source>
</reference>
<gene>
    <name evidence="1" type="ORF">ALC62_13504</name>
</gene>
<dbReference type="Proteomes" id="UP000078542">
    <property type="component" value="Unassembled WGS sequence"/>
</dbReference>
<sequence>MDSSTELKNRERIAKQIAKTSDSIRKKRDFVIIDDVKYKRYTWIVMTLNDNKIDYVHWDNPNELVDRLQLLEASRQAGHNAHDNEILFIEELREAGLIIN</sequence>
<dbReference type="EMBL" id="KQ978262">
    <property type="protein sequence ID" value="KYM95853.1"/>
    <property type="molecule type" value="Genomic_DNA"/>
</dbReference>
<protein>
    <submittedName>
        <fullName evidence="1">Uncharacterized protein</fullName>
    </submittedName>
</protein>
<evidence type="ECO:0000313" key="2">
    <source>
        <dbReference type="Proteomes" id="UP000078542"/>
    </source>
</evidence>
<proteinExistence type="predicted"/>
<organism evidence="1 2">
    <name type="scientific">Cyphomyrmex costatus</name>
    <dbReference type="NCBI Taxonomy" id="456900"/>
    <lineage>
        <taxon>Eukaryota</taxon>
        <taxon>Metazoa</taxon>
        <taxon>Ecdysozoa</taxon>
        <taxon>Arthropoda</taxon>
        <taxon>Hexapoda</taxon>
        <taxon>Insecta</taxon>
        <taxon>Pterygota</taxon>
        <taxon>Neoptera</taxon>
        <taxon>Endopterygota</taxon>
        <taxon>Hymenoptera</taxon>
        <taxon>Apocrita</taxon>
        <taxon>Aculeata</taxon>
        <taxon>Formicoidea</taxon>
        <taxon>Formicidae</taxon>
        <taxon>Myrmicinae</taxon>
        <taxon>Cyphomyrmex</taxon>
    </lineage>
</organism>